<comment type="subcellular location">
    <subcellularLocation>
        <location evidence="1">Cell membrane</location>
        <topology evidence="1">Multi-pass membrane protein</topology>
    </subcellularLocation>
</comment>
<protein>
    <submittedName>
        <fullName evidence="11">PTS system fructose-family transporter subunit IIC</fullName>
    </submittedName>
</protein>
<evidence type="ECO:0000313" key="12">
    <source>
        <dbReference type="Proteomes" id="UP001144471"/>
    </source>
</evidence>
<keyword evidence="3" id="KW-1003">Cell membrane</keyword>
<keyword evidence="6 9" id="KW-0812">Transmembrane</keyword>
<keyword evidence="12" id="KW-1185">Reference proteome</keyword>
<feature type="transmembrane region" description="Helical" evidence="9">
    <location>
        <begin position="256"/>
        <end position="274"/>
    </location>
</feature>
<accession>A0A9W6GJV3</accession>
<organism evidence="11 12">
    <name type="scientific">Propionigenium maris DSM 9537</name>
    <dbReference type="NCBI Taxonomy" id="1123000"/>
    <lineage>
        <taxon>Bacteria</taxon>
        <taxon>Fusobacteriati</taxon>
        <taxon>Fusobacteriota</taxon>
        <taxon>Fusobacteriia</taxon>
        <taxon>Fusobacteriales</taxon>
        <taxon>Fusobacteriaceae</taxon>
        <taxon>Propionigenium</taxon>
    </lineage>
</organism>
<dbReference type="AlphaFoldDB" id="A0A9W6GJV3"/>
<feature type="transmembrane region" description="Helical" evidence="9">
    <location>
        <begin position="120"/>
        <end position="139"/>
    </location>
</feature>
<dbReference type="GO" id="GO:0090563">
    <property type="term" value="F:protein-phosphocysteine-sugar phosphotransferase activity"/>
    <property type="evidence" value="ECO:0007669"/>
    <property type="project" value="TreeGrafter"/>
</dbReference>
<feature type="transmembrane region" description="Helical" evidence="9">
    <location>
        <begin position="199"/>
        <end position="219"/>
    </location>
</feature>
<name>A0A9W6GJV3_9FUSO</name>
<reference evidence="11" key="1">
    <citation type="submission" date="2022-12" db="EMBL/GenBank/DDBJ databases">
        <title>Reference genome sequencing for broad-spectrum identification of bacterial and archaeal isolates by mass spectrometry.</title>
        <authorList>
            <person name="Sekiguchi Y."/>
            <person name="Tourlousse D.M."/>
        </authorList>
    </citation>
    <scope>NUCLEOTIDE SEQUENCE</scope>
    <source>
        <strain evidence="11">10succ1</strain>
    </source>
</reference>
<dbReference type="PANTHER" id="PTHR30505:SF0">
    <property type="entry name" value="FRUCTOSE-LIKE PTS SYSTEM EIIBC COMPONENT-RELATED"/>
    <property type="match status" value="1"/>
</dbReference>
<keyword evidence="5" id="KW-0598">Phosphotransferase system</keyword>
<dbReference type="PANTHER" id="PTHR30505">
    <property type="entry name" value="FRUCTOSE-LIKE PERMEASE"/>
    <property type="match status" value="1"/>
</dbReference>
<evidence type="ECO:0000313" key="11">
    <source>
        <dbReference type="EMBL" id="GLI55086.1"/>
    </source>
</evidence>
<feature type="transmembrane region" description="Helical" evidence="9">
    <location>
        <begin position="12"/>
        <end position="34"/>
    </location>
</feature>
<evidence type="ECO:0000256" key="3">
    <source>
        <dbReference type="ARBA" id="ARBA00022475"/>
    </source>
</evidence>
<sequence>MKSRGMILKKGLLEVFTRIIPLAIIGGVCSALYIGTDVEIFGKLGGGAFELLPAMLSIFVVYSMGGVSSMVPAAVVGYYSGSLGMGMVGGLLAGGLVGFFSNKLETLDLPLAWKPFMTIFFSPMLITITTGLILFLCSLPLVKLFDGSMGLLERASEGSIIILAGILGVMISTDMGGPINKVAYFFGVNLLSAGRTDIMGVVTTAIAVPPLSMALYKYLNRGGESGDESVAIALILGVSGITEGAIPLLVGNPIKLIFSSMMGTAGTAMIAAYLKVGSRVPHGGLIMLPFIDKRGGFLLATLVGIVLTNLLIWILKPREAK</sequence>
<dbReference type="InterPro" id="IPR013014">
    <property type="entry name" value="PTS_EIIC_2"/>
</dbReference>
<feature type="transmembrane region" description="Helical" evidence="9">
    <location>
        <begin position="160"/>
        <end position="179"/>
    </location>
</feature>
<proteinExistence type="predicted"/>
<dbReference type="RefSeq" id="WP_281833335.1">
    <property type="nucleotide sequence ID" value="NZ_BSDY01000002.1"/>
</dbReference>
<keyword evidence="2" id="KW-0813">Transport</keyword>
<evidence type="ECO:0000259" key="10">
    <source>
        <dbReference type="PROSITE" id="PS51104"/>
    </source>
</evidence>
<keyword evidence="7 9" id="KW-1133">Transmembrane helix</keyword>
<evidence type="ECO:0000256" key="6">
    <source>
        <dbReference type="ARBA" id="ARBA00022692"/>
    </source>
</evidence>
<evidence type="ECO:0000256" key="4">
    <source>
        <dbReference type="ARBA" id="ARBA00022597"/>
    </source>
</evidence>
<feature type="transmembrane region" description="Helical" evidence="9">
    <location>
        <begin position="54"/>
        <end position="76"/>
    </location>
</feature>
<dbReference type="GO" id="GO:0009401">
    <property type="term" value="P:phosphoenolpyruvate-dependent sugar phosphotransferase system"/>
    <property type="evidence" value="ECO:0007669"/>
    <property type="project" value="UniProtKB-KW"/>
</dbReference>
<dbReference type="EMBL" id="BSDY01000002">
    <property type="protein sequence ID" value="GLI55086.1"/>
    <property type="molecule type" value="Genomic_DNA"/>
</dbReference>
<evidence type="ECO:0000256" key="5">
    <source>
        <dbReference type="ARBA" id="ARBA00022683"/>
    </source>
</evidence>
<feature type="transmembrane region" description="Helical" evidence="9">
    <location>
        <begin position="83"/>
        <end position="100"/>
    </location>
</feature>
<dbReference type="GO" id="GO:0005886">
    <property type="term" value="C:plasma membrane"/>
    <property type="evidence" value="ECO:0007669"/>
    <property type="project" value="UniProtKB-SubCell"/>
</dbReference>
<dbReference type="Proteomes" id="UP001144471">
    <property type="component" value="Unassembled WGS sequence"/>
</dbReference>
<comment type="caution">
    <text evidence="11">The sequence shown here is derived from an EMBL/GenBank/DDBJ whole genome shotgun (WGS) entry which is preliminary data.</text>
</comment>
<feature type="domain" description="PTS EIIC type-2" evidence="10">
    <location>
        <begin position="8"/>
        <end position="321"/>
    </location>
</feature>
<keyword evidence="4" id="KW-0762">Sugar transport</keyword>
<evidence type="ECO:0000256" key="9">
    <source>
        <dbReference type="SAM" id="Phobius"/>
    </source>
</evidence>
<evidence type="ECO:0000256" key="2">
    <source>
        <dbReference type="ARBA" id="ARBA00022448"/>
    </source>
</evidence>
<dbReference type="InterPro" id="IPR050864">
    <property type="entry name" value="Bacterial_PTS_Sugar_Transport"/>
</dbReference>
<feature type="transmembrane region" description="Helical" evidence="9">
    <location>
        <begin position="231"/>
        <end position="250"/>
    </location>
</feature>
<gene>
    <name evidence="11" type="ORF">PM10SUCC1_06010</name>
</gene>
<keyword evidence="8 9" id="KW-0472">Membrane</keyword>
<evidence type="ECO:0000256" key="8">
    <source>
        <dbReference type="ARBA" id="ARBA00023136"/>
    </source>
</evidence>
<evidence type="ECO:0000256" key="1">
    <source>
        <dbReference type="ARBA" id="ARBA00004651"/>
    </source>
</evidence>
<evidence type="ECO:0000256" key="7">
    <source>
        <dbReference type="ARBA" id="ARBA00022989"/>
    </source>
</evidence>
<feature type="transmembrane region" description="Helical" evidence="9">
    <location>
        <begin position="295"/>
        <end position="315"/>
    </location>
</feature>
<dbReference type="PROSITE" id="PS51104">
    <property type="entry name" value="PTS_EIIC_TYPE_2"/>
    <property type="match status" value="1"/>
</dbReference>